<dbReference type="EMBL" id="KN832886">
    <property type="protein sequence ID" value="KIM95521.1"/>
    <property type="molecule type" value="Genomic_DNA"/>
</dbReference>
<dbReference type="InParanoid" id="A0A0C3GZ42"/>
<accession>A0A0C3GZ42</accession>
<evidence type="ECO:0000256" key="1">
    <source>
        <dbReference type="SAM" id="MobiDB-lite"/>
    </source>
</evidence>
<dbReference type="AlphaFoldDB" id="A0A0C3GZ42"/>
<protein>
    <submittedName>
        <fullName evidence="2">Uncharacterized protein</fullName>
    </submittedName>
</protein>
<evidence type="ECO:0000313" key="2">
    <source>
        <dbReference type="EMBL" id="KIM95521.1"/>
    </source>
</evidence>
<proteinExistence type="predicted"/>
<organism evidence="2 3">
    <name type="scientific">Oidiodendron maius (strain Zn)</name>
    <dbReference type="NCBI Taxonomy" id="913774"/>
    <lineage>
        <taxon>Eukaryota</taxon>
        <taxon>Fungi</taxon>
        <taxon>Dikarya</taxon>
        <taxon>Ascomycota</taxon>
        <taxon>Pezizomycotina</taxon>
        <taxon>Leotiomycetes</taxon>
        <taxon>Leotiomycetes incertae sedis</taxon>
        <taxon>Myxotrichaceae</taxon>
        <taxon>Oidiodendron</taxon>
    </lineage>
</organism>
<name>A0A0C3GZ42_OIDMZ</name>
<sequence length="109" mass="12766">MGLRRRPSSPIQEQDSETLHNIAASIQRTPDEERVDETPVDAQGMSKDELDKYISIDRENLRLKRKREYVEARQRGEIPAIDPFEFDDPVGPTPERPEQRPRREGEFHI</sequence>
<evidence type="ECO:0000313" key="3">
    <source>
        <dbReference type="Proteomes" id="UP000054321"/>
    </source>
</evidence>
<dbReference type="Proteomes" id="UP000054321">
    <property type="component" value="Unassembled WGS sequence"/>
</dbReference>
<feature type="region of interest" description="Disordered" evidence="1">
    <location>
        <begin position="25"/>
        <end position="48"/>
    </location>
</feature>
<gene>
    <name evidence="2" type="ORF">OIDMADRAFT_59320</name>
</gene>
<feature type="compositionally biased region" description="Basic and acidic residues" evidence="1">
    <location>
        <begin position="95"/>
        <end position="109"/>
    </location>
</feature>
<dbReference type="HOGENOM" id="CLU_2184718_0_0_1"/>
<reference evidence="3" key="2">
    <citation type="submission" date="2015-01" db="EMBL/GenBank/DDBJ databases">
        <title>Evolutionary Origins and Diversification of the Mycorrhizal Mutualists.</title>
        <authorList>
            <consortium name="DOE Joint Genome Institute"/>
            <consortium name="Mycorrhizal Genomics Consortium"/>
            <person name="Kohler A."/>
            <person name="Kuo A."/>
            <person name="Nagy L.G."/>
            <person name="Floudas D."/>
            <person name="Copeland A."/>
            <person name="Barry K.W."/>
            <person name="Cichocki N."/>
            <person name="Veneault-Fourrey C."/>
            <person name="LaButti K."/>
            <person name="Lindquist E.A."/>
            <person name="Lipzen A."/>
            <person name="Lundell T."/>
            <person name="Morin E."/>
            <person name="Murat C."/>
            <person name="Riley R."/>
            <person name="Ohm R."/>
            <person name="Sun H."/>
            <person name="Tunlid A."/>
            <person name="Henrissat B."/>
            <person name="Grigoriev I.V."/>
            <person name="Hibbett D.S."/>
            <person name="Martin F."/>
        </authorList>
    </citation>
    <scope>NUCLEOTIDE SEQUENCE [LARGE SCALE GENOMIC DNA]</scope>
    <source>
        <strain evidence="3">Zn</strain>
    </source>
</reference>
<reference evidence="2 3" key="1">
    <citation type="submission" date="2014-04" db="EMBL/GenBank/DDBJ databases">
        <authorList>
            <consortium name="DOE Joint Genome Institute"/>
            <person name="Kuo A."/>
            <person name="Martino E."/>
            <person name="Perotto S."/>
            <person name="Kohler A."/>
            <person name="Nagy L.G."/>
            <person name="Floudas D."/>
            <person name="Copeland A."/>
            <person name="Barry K.W."/>
            <person name="Cichocki N."/>
            <person name="Veneault-Fourrey C."/>
            <person name="LaButti K."/>
            <person name="Lindquist E.A."/>
            <person name="Lipzen A."/>
            <person name="Lundell T."/>
            <person name="Morin E."/>
            <person name="Murat C."/>
            <person name="Sun H."/>
            <person name="Tunlid A."/>
            <person name="Henrissat B."/>
            <person name="Grigoriev I.V."/>
            <person name="Hibbett D.S."/>
            <person name="Martin F."/>
            <person name="Nordberg H.P."/>
            <person name="Cantor M.N."/>
            <person name="Hua S.X."/>
        </authorList>
    </citation>
    <scope>NUCLEOTIDE SEQUENCE [LARGE SCALE GENOMIC DNA]</scope>
    <source>
        <strain evidence="2 3">Zn</strain>
    </source>
</reference>
<feature type="region of interest" description="Disordered" evidence="1">
    <location>
        <begin position="80"/>
        <end position="109"/>
    </location>
</feature>
<keyword evidence="3" id="KW-1185">Reference proteome</keyword>